<comment type="catalytic activity">
    <reaction evidence="8">
        <text>L-serine + acetyl-CoA = O-acetyl-L-serine + CoA</text>
        <dbReference type="Rhea" id="RHEA:24560"/>
        <dbReference type="ChEBI" id="CHEBI:33384"/>
        <dbReference type="ChEBI" id="CHEBI:57287"/>
        <dbReference type="ChEBI" id="CHEBI:57288"/>
        <dbReference type="ChEBI" id="CHEBI:58340"/>
        <dbReference type="EC" id="2.3.1.30"/>
    </reaction>
</comment>
<keyword evidence="5" id="KW-0028">Amino-acid biosynthesis</keyword>
<name>A0ABS5GA74_9BRAD</name>
<evidence type="ECO:0000256" key="1">
    <source>
        <dbReference type="ARBA" id="ARBA00004876"/>
    </source>
</evidence>
<dbReference type="Proteomes" id="UP001314635">
    <property type="component" value="Unassembled WGS sequence"/>
</dbReference>
<feature type="domain" description="Serine acetyltransferase N-terminal" evidence="9">
    <location>
        <begin position="11"/>
        <end position="115"/>
    </location>
</feature>
<dbReference type="Pfam" id="PF06426">
    <property type="entry name" value="SATase_N"/>
    <property type="match status" value="1"/>
</dbReference>
<evidence type="ECO:0000259" key="9">
    <source>
        <dbReference type="SMART" id="SM00971"/>
    </source>
</evidence>
<evidence type="ECO:0000256" key="6">
    <source>
        <dbReference type="ARBA" id="ARBA00022679"/>
    </source>
</evidence>
<dbReference type="SUPFAM" id="SSF51161">
    <property type="entry name" value="Trimeric LpxA-like enzymes"/>
    <property type="match status" value="1"/>
</dbReference>
<evidence type="ECO:0000256" key="7">
    <source>
        <dbReference type="ARBA" id="ARBA00023315"/>
    </source>
</evidence>
<accession>A0ABS5GA74</accession>
<dbReference type="SMART" id="SM00971">
    <property type="entry name" value="SATase_N"/>
    <property type="match status" value="1"/>
</dbReference>
<proteinExistence type="inferred from homology"/>
<dbReference type="Gene3D" id="2.160.10.10">
    <property type="entry name" value="Hexapeptide repeat proteins"/>
    <property type="match status" value="1"/>
</dbReference>
<evidence type="ECO:0000313" key="10">
    <source>
        <dbReference type="EMBL" id="MBR1138026.1"/>
    </source>
</evidence>
<evidence type="ECO:0000256" key="4">
    <source>
        <dbReference type="ARBA" id="ARBA00018522"/>
    </source>
</evidence>
<comment type="caution">
    <text evidence="10">The sequence shown here is derived from an EMBL/GenBank/DDBJ whole genome shotgun (WGS) entry which is preliminary data.</text>
</comment>
<dbReference type="InterPro" id="IPR001451">
    <property type="entry name" value="Hexapep"/>
</dbReference>
<keyword evidence="11" id="KW-1185">Reference proteome</keyword>
<dbReference type="InterPro" id="IPR011004">
    <property type="entry name" value="Trimer_LpxA-like_sf"/>
</dbReference>
<dbReference type="Pfam" id="PF00132">
    <property type="entry name" value="Hexapep"/>
    <property type="match status" value="1"/>
</dbReference>
<keyword evidence="7" id="KW-0012">Acyltransferase</keyword>
<dbReference type="EMBL" id="JAFCLK010000018">
    <property type="protein sequence ID" value="MBR1138026.1"/>
    <property type="molecule type" value="Genomic_DNA"/>
</dbReference>
<evidence type="ECO:0000256" key="8">
    <source>
        <dbReference type="ARBA" id="ARBA00049486"/>
    </source>
</evidence>
<dbReference type="InterPro" id="IPR042122">
    <property type="entry name" value="Ser_AcTrfase_N_sf"/>
</dbReference>
<protein>
    <recommendedName>
        <fullName evidence="4">Serine acetyltransferase</fullName>
        <ecNumber evidence="3">2.3.1.30</ecNumber>
    </recommendedName>
</protein>
<evidence type="ECO:0000313" key="11">
    <source>
        <dbReference type="Proteomes" id="UP001314635"/>
    </source>
</evidence>
<sequence>MADTRAILTELWSSLRHEAQLAAARDPVFGQALAAAILDHPDLGSVVAHQIGVRLGKTASERARFAAVAREAHAAAPALVEAASRDLGAIAAHDPATTALLPPLLNYKGYVALQAFRVAHWLWRHERFDLALLLQAESSTSLQVSIHPSATIGTSVFLDHATGIVIGAFAAIGDDVTILQNVTIGRQDALPGRSPRVGHGVLISSGATILGNVAIGDFAKIGAGALVTADVPAGCTAVGAPARLTNCPHKPMSSGATPLDATS</sequence>
<comment type="similarity">
    <text evidence="2">Belongs to the transferase hexapeptide repeat family.</text>
</comment>
<dbReference type="EC" id="2.3.1.30" evidence="3"/>
<dbReference type="Gene3D" id="1.10.3130.10">
    <property type="entry name" value="serine acetyltransferase, domain 1"/>
    <property type="match status" value="1"/>
</dbReference>
<evidence type="ECO:0000256" key="2">
    <source>
        <dbReference type="ARBA" id="ARBA00007274"/>
    </source>
</evidence>
<reference evidence="11" key="1">
    <citation type="journal article" date="2021" name="ISME J.">
        <title>Evolutionary origin and ecological implication of a unique nif island in free-living Bradyrhizobium lineages.</title>
        <authorList>
            <person name="Tao J."/>
        </authorList>
    </citation>
    <scope>NUCLEOTIDE SEQUENCE [LARGE SCALE GENOMIC DNA]</scope>
    <source>
        <strain evidence="11">SZCCT0094</strain>
    </source>
</reference>
<dbReference type="InterPro" id="IPR053376">
    <property type="entry name" value="Serine_acetyltransferase"/>
</dbReference>
<dbReference type="InterPro" id="IPR010493">
    <property type="entry name" value="Ser_AcTrfase_N"/>
</dbReference>
<dbReference type="NCBIfam" id="NF041874">
    <property type="entry name" value="EPS_EpsC"/>
    <property type="match status" value="1"/>
</dbReference>
<evidence type="ECO:0000256" key="5">
    <source>
        <dbReference type="ARBA" id="ARBA00022605"/>
    </source>
</evidence>
<dbReference type="RefSeq" id="WP_172239197.1">
    <property type="nucleotide sequence ID" value="NZ_JABFDP010000021.1"/>
</dbReference>
<gene>
    <name evidence="10" type="ORF">JQ619_19830</name>
</gene>
<dbReference type="PANTHER" id="PTHR42811">
    <property type="entry name" value="SERINE ACETYLTRANSFERASE"/>
    <property type="match status" value="1"/>
</dbReference>
<comment type="pathway">
    <text evidence="1">Amino-acid biosynthesis; L-cysteine biosynthesis; L-cysteine from L-serine: step 1/2.</text>
</comment>
<organism evidence="10 11">
    <name type="scientific">Bradyrhizobium denitrificans</name>
    <dbReference type="NCBI Taxonomy" id="2734912"/>
    <lineage>
        <taxon>Bacteria</taxon>
        <taxon>Pseudomonadati</taxon>
        <taxon>Pseudomonadota</taxon>
        <taxon>Alphaproteobacteria</taxon>
        <taxon>Hyphomicrobiales</taxon>
        <taxon>Nitrobacteraceae</taxon>
        <taxon>Bradyrhizobium</taxon>
    </lineage>
</organism>
<evidence type="ECO:0000256" key="3">
    <source>
        <dbReference type="ARBA" id="ARBA00013266"/>
    </source>
</evidence>
<dbReference type="CDD" id="cd03354">
    <property type="entry name" value="LbH_SAT"/>
    <property type="match status" value="1"/>
</dbReference>
<dbReference type="InterPro" id="IPR045304">
    <property type="entry name" value="LbH_SAT"/>
</dbReference>
<keyword evidence="6" id="KW-0808">Transferase</keyword>